<keyword evidence="4 5" id="KW-0378">Hydrolase</keyword>
<accession>A0A933I927</accession>
<dbReference type="AlphaFoldDB" id="A0A933I927"/>
<gene>
    <name evidence="7" type="primary">ruvX</name>
    <name evidence="7" type="ORF">HY768_06440</name>
</gene>
<comment type="function">
    <text evidence="5">Could be a nuclease involved in processing of the 5'-end of pre-16S rRNA.</text>
</comment>
<comment type="caution">
    <text evidence="7">The sequence shown here is derived from an EMBL/GenBank/DDBJ whole genome shotgun (WGS) entry which is preliminary data.</text>
</comment>
<dbReference type="Gene3D" id="3.30.420.140">
    <property type="entry name" value="YqgF/RNase H-like domain"/>
    <property type="match status" value="1"/>
</dbReference>
<dbReference type="InterPro" id="IPR012337">
    <property type="entry name" value="RNaseH-like_sf"/>
</dbReference>
<dbReference type="SUPFAM" id="SSF53098">
    <property type="entry name" value="Ribonuclease H-like"/>
    <property type="match status" value="1"/>
</dbReference>
<keyword evidence="1 5" id="KW-0963">Cytoplasm</keyword>
<evidence type="ECO:0000256" key="3">
    <source>
        <dbReference type="ARBA" id="ARBA00022722"/>
    </source>
</evidence>
<comment type="similarity">
    <text evidence="5">Belongs to the YqgF HJR family.</text>
</comment>
<sequence length="145" mass="16209">MPESKPNGRILALDLGRRRVGSAVSDELGITAQGLECFEIRGRQGLLARIKEYQQRFPITAIVLGKPSHLDGSPTGLSRMVEETKIFLERRLQLPVHLYDERFTSKIAQQSLHQSGIKLKNNKCLLDKTAATIILTDYLKDHAAS</sequence>
<evidence type="ECO:0000256" key="5">
    <source>
        <dbReference type="HAMAP-Rule" id="MF_00651"/>
    </source>
</evidence>
<dbReference type="GO" id="GO:0016788">
    <property type="term" value="F:hydrolase activity, acting on ester bonds"/>
    <property type="evidence" value="ECO:0007669"/>
    <property type="project" value="UniProtKB-UniRule"/>
</dbReference>
<dbReference type="PANTHER" id="PTHR33317">
    <property type="entry name" value="POLYNUCLEOTIDYL TRANSFERASE, RIBONUCLEASE H-LIKE SUPERFAMILY PROTEIN"/>
    <property type="match status" value="1"/>
</dbReference>
<dbReference type="GO" id="GO:0005829">
    <property type="term" value="C:cytosol"/>
    <property type="evidence" value="ECO:0007669"/>
    <property type="project" value="TreeGrafter"/>
</dbReference>
<feature type="domain" description="YqgF/RNase H-like" evidence="6">
    <location>
        <begin position="8"/>
        <end position="108"/>
    </location>
</feature>
<comment type="subcellular location">
    <subcellularLocation>
        <location evidence="5">Cytoplasm</location>
    </subcellularLocation>
</comment>
<keyword evidence="2 5" id="KW-0690">Ribosome biogenesis</keyword>
<dbReference type="SMART" id="SM00732">
    <property type="entry name" value="YqgFc"/>
    <property type="match status" value="1"/>
</dbReference>
<dbReference type="InterPro" id="IPR006641">
    <property type="entry name" value="YqgF/RNaseH-like_dom"/>
</dbReference>
<reference evidence="7" key="1">
    <citation type="submission" date="2020-07" db="EMBL/GenBank/DDBJ databases">
        <title>Huge and variable diversity of episymbiotic CPR bacteria and DPANN archaea in groundwater ecosystems.</title>
        <authorList>
            <person name="He C.Y."/>
            <person name="Keren R."/>
            <person name="Whittaker M."/>
            <person name="Farag I.F."/>
            <person name="Doudna J."/>
            <person name="Cate J.H.D."/>
            <person name="Banfield J.F."/>
        </authorList>
    </citation>
    <scope>NUCLEOTIDE SEQUENCE</scope>
    <source>
        <strain evidence="7">NC_groundwater_1520_Pr4_B-0.1um_53_5</strain>
    </source>
</reference>
<dbReference type="Pfam" id="PF03652">
    <property type="entry name" value="RuvX"/>
    <property type="match status" value="1"/>
</dbReference>
<dbReference type="EMBL" id="JACQXR010000085">
    <property type="protein sequence ID" value="MBI4726847.1"/>
    <property type="molecule type" value="Genomic_DNA"/>
</dbReference>
<name>A0A933I927_UNCT6</name>
<dbReference type="PANTHER" id="PTHR33317:SF4">
    <property type="entry name" value="POLYNUCLEOTIDYL TRANSFERASE, RIBONUCLEASE H-LIKE SUPERFAMILY PROTEIN"/>
    <property type="match status" value="1"/>
</dbReference>
<evidence type="ECO:0000256" key="4">
    <source>
        <dbReference type="ARBA" id="ARBA00022801"/>
    </source>
</evidence>
<organism evidence="7 8">
    <name type="scientific">candidate division TA06 bacterium</name>
    <dbReference type="NCBI Taxonomy" id="2250710"/>
    <lineage>
        <taxon>Bacteria</taxon>
        <taxon>Bacteria division TA06</taxon>
    </lineage>
</organism>
<evidence type="ECO:0000256" key="2">
    <source>
        <dbReference type="ARBA" id="ARBA00022517"/>
    </source>
</evidence>
<dbReference type="GO" id="GO:0000967">
    <property type="term" value="P:rRNA 5'-end processing"/>
    <property type="evidence" value="ECO:0007669"/>
    <property type="project" value="UniProtKB-UniRule"/>
</dbReference>
<evidence type="ECO:0000313" key="8">
    <source>
        <dbReference type="Proteomes" id="UP000736328"/>
    </source>
</evidence>
<dbReference type="HAMAP" id="MF_00651">
    <property type="entry name" value="Nuclease_YqgF"/>
    <property type="match status" value="1"/>
</dbReference>
<protein>
    <recommendedName>
        <fullName evidence="5">Putative pre-16S rRNA nuclease</fullName>
        <ecNumber evidence="5">3.1.-.-</ecNumber>
    </recommendedName>
</protein>
<dbReference type="EC" id="3.1.-.-" evidence="5"/>
<dbReference type="CDD" id="cd16964">
    <property type="entry name" value="YqgF"/>
    <property type="match status" value="1"/>
</dbReference>
<evidence type="ECO:0000259" key="6">
    <source>
        <dbReference type="SMART" id="SM00732"/>
    </source>
</evidence>
<dbReference type="Proteomes" id="UP000736328">
    <property type="component" value="Unassembled WGS sequence"/>
</dbReference>
<dbReference type="InterPro" id="IPR037027">
    <property type="entry name" value="YqgF/RNaseH-like_dom_sf"/>
</dbReference>
<evidence type="ECO:0000256" key="1">
    <source>
        <dbReference type="ARBA" id="ARBA00022490"/>
    </source>
</evidence>
<keyword evidence="3 5" id="KW-0540">Nuclease</keyword>
<dbReference type="GO" id="GO:0004518">
    <property type="term" value="F:nuclease activity"/>
    <property type="evidence" value="ECO:0007669"/>
    <property type="project" value="UniProtKB-KW"/>
</dbReference>
<proteinExistence type="inferred from homology"/>
<evidence type="ECO:0000313" key="7">
    <source>
        <dbReference type="EMBL" id="MBI4726847.1"/>
    </source>
</evidence>
<dbReference type="NCBIfam" id="TIGR00250">
    <property type="entry name" value="RNAse_H_YqgF"/>
    <property type="match status" value="1"/>
</dbReference>
<dbReference type="InterPro" id="IPR005227">
    <property type="entry name" value="YqgF"/>
</dbReference>